<evidence type="ECO:0008006" key="4">
    <source>
        <dbReference type="Google" id="ProtNLM"/>
    </source>
</evidence>
<gene>
    <name evidence="2" type="ORF">SISSUDRAFT_1067879</name>
</gene>
<evidence type="ECO:0000313" key="3">
    <source>
        <dbReference type="Proteomes" id="UP000076798"/>
    </source>
</evidence>
<feature type="chain" id="PRO_5007868509" description="BRO1 domain-containing protein" evidence="1">
    <location>
        <begin position="33"/>
        <end position="200"/>
    </location>
</feature>
<dbReference type="AlphaFoldDB" id="A0A165WLF6"/>
<name>A0A165WLF6_9AGAM</name>
<keyword evidence="1" id="KW-0732">Signal</keyword>
<accession>A0A165WLF6</accession>
<sequence>MRSTSETSIHAAWQLLLVQVWSYGALLERSAATPWFTSNILQTRFALTDLLELQSSAVSVDAKTLAILRDVVADAKDIIRGYQRYHSKVGSAIDRSIYANNHAIRSLRGSATLQQRLWTSVCGQLPFLFRIPLCPTCVSDNLSTFLRAKDAAITGARALEDNAMLLQHQLQSFHNSSSLLELSPPSLFPFPSGTEVPQGQ</sequence>
<evidence type="ECO:0000256" key="1">
    <source>
        <dbReference type="SAM" id="SignalP"/>
    </source>
</evidence>
<proteinExistence type="predicted"/>
<dbReference type="Proteomes" id="UP000076798">
    <property type="component" value="Unassembled WGS sequence"/>
</dbReference>
<protein>
    <recommendedName>
        <fullName evidence="4">BRO1 domain-containing protein</fullName>
    </recommendedName>
</protein>
<evidence type="ECO:0000313" key="2">
    <source>
        <dbReference type="EMBL" id="KZT31299.1"/>
    </source>
</evidence>
<keyword evidence="3" id="KW-1185">Reference proteome</keyword>
<organism evidence="2 3">
    <name type="scientific">Sistotremastrum suecicum HHB10207 ss-3</name>
    <dbReference type="NCBI Taxonomy" id="1314776"/>
    <lineage>
        <taxon>Eukaryota</taxon>
        <taxon>Fungi</taxon>
        <taxon>Dikarya</taxon>
        <taxon>Basidiomycota</taxon>
        <taxon>Agaricomycotina</taxon>
        <taxon>Agaricomycetes</taxon>
        <taxon>Sistotremastrales</taxon>
        <taxon>Sistotremastraceae</taxon>
        <taxon>Sistotremastrum</taxon>
    </lineage>
</organism>
<reference evidence="2 3" key="1">
    <citation type="journal article" date="2016" name="Mol. Biol. Evol.">
        <title>Comparative Genomics of Early-Diverging Mushroom-Forming Fungi Provides Insights into the Origins of Lignocellulose Decay Capabilities.</title>
        <authorList>
            <person name="Nagy L.G."/>
            <person name="Riley R."/>
            <person name="Tritt A."/>
            <person name="Adam C."/>
            <person name="Daum C."/>
            <person name="Floudas D."/>
            <person name="Sun H."/>
            <person name="Yadav J.S."/>
            <person name="Pangilinan J."/>
            <person name="Larsson K.H."/>
            <person name="Matsuura K."/>
            <person name="Barry K."/>
            <person name="Labutti K."/>
            <person name="Kuo R."/>
            <person name="Ohm R.A."/>
            <person name="Bhattacharya S.S."/>
            <person name="Shirouzu T."/>
            <person name="Yoshinaga Y."/>
            <person name="Martin F.M."/>
            <person name="Grigoriev I.V."/>
            <person name="Hibbett D.S."/>
        </authorList>
    </citation>
    <scope>NUCLEOTIDE SEQUENCE [LARGE SCALE GENOMIC DNA]</scope>
    <source>
        <strain evidence="2 3">HHB10207 ss-3</strain>
    </source>
</reference>
<feature type="signal peptide" evidence="1">
    <location>
        <begin position="1"/>
        <end position="32"/>
    </location>
</feature>
<dbReference type="EMBL" id="KV428666">
    <property type="protein sequence ID" value="KZT31299.1"/>
    <property type="molecule type" value="Genomic_DNA"/>
</dbReference>